<gene>
    <name evidence="3" type="ORF">ACFOZ9_01755</name>
</gene>
<organism evidence="3 4">
    <name type="scientific">Deinococcus navajonensis</name>
    <dbReference type="NCBI Taxonomy" id="309884"/>
    <lineage>
        <taxon>Bacteria</taxon>
        <taxon>Thermotogati</taxon>
        <taxon>Deinococcota</taxon>
        <taxon>Deinococci</taxon>
        <taxon>Deinococcales</taxon>
        <taxon>Deinococcaceae</taxon>
        <taxon>Deinococcus</taxon>
    </lineage>
</organism>
<keyword evidence="2" id="KW-0732">Signal</keyword>
<dbReference type="PROSITE" id="PS51257">
    <property type="entry name" value="PROKAR_LIPOPROTEIN"/>
    <property type="match status" value="1"/>
</dbReference>
<reference evidence="4" key="1">
    <citation type="journal article" date="2019" name="Int. J. Syst. Evol. Microbiol.">
        <title>The Global Catalogue of Microorganisms (GCM) 10K type strain sequencing project: providing services to taxonomists for standard genome sequencing and annotation.</title>
        <authorList>
            <consortium name="The Broad Institute Genomics Platform"/>
            <consortium name="The Broad Institute Genome Sequencing Center for Infectious Disease"/>
            <person name="Wu L."/>
            <person name="Ma J."/>
        </authorList>
    </citation>
    <scope>NUCLEOTIDE SEQUENCE [LARGE SCALE GENOMIC DNA]</scope>
    <source>
        <strain evidence="4">CCUG 56029</strain>
    </source>
</reference>
<feature type="chain" id="PRO_5047342510" evidence="2">
    <location>
        <begin position="23"/>
        <end position="273"/>
    </location>
</feature>
<name>A0ABV8XMA9_9DEIO</name>
<feature type="region of interest" description="Disordered" evidence="1">
    <location>
        <begin position="23"/>
        <end position="52"/>
    </location>
</feature>
<sequence length="273" mass="29328">MNIIRTLSVVLLTTLLAACGGATPPGPVTPPPSPSTPGQPAPVPPGTPAPEDPVQAMAYTMQGVVVNAQGEPLAGVEVWADNTLYYNMNALGVTDSHGHYRIELPREQLGTWRAGGRFLRTYHGETYDLGLVVDDEAPFQADDGAVRNFTLLTSGPRPDGGAYGGTVWAYGNYSNGNFQNKDVELTLTPDGPLLDGSAGTVLKRFLDGSTVRDVPIGRYTVTARYVPQGEEPQEMLVMRQDETIFAPSTTLMFRKEPGYGVMADFNLKRASKP</sequence>
<dbReference type="EMBL" id="JBHSEH010000004">
    <property type="protein sequence ID" value="MFC4424918.1"/>
    <property type="molecule type" value="Genomic_DNA"/>
</dbReference>
<feature type="compositionally biased region" description="Pro residues" evidence="1">
    <location>
        <begin position="24"/>
        <end position="51"/>
    </location>
</feature>
<feature type="signal peptide" evidence="2">
    <location>
        <begin position="1"/>
        <end position="22"/>
    </location>
</feature>
<evidence type="ECO:0000313" key="4">
    <source>
        <dbReference type="Proteomes" id="UP001595998"/>
    </source>
</evidence>
<dbReference type="SUPFAM" id="SSF49464">
    <property type="entry name" value="Carboxypeptidase regulatory domain-like"/>
    <property type="match status" value="1"/>
</dbReference>
<evidence type="ECO:0000313" key="3">
    <source>
        <dbReference type="EMBL" id="MFC4424918.1"/>
    </source>
</evidence>
<evidence type="ECO:0000256" key="2">
    <source>
        <dbReference type="SAM" id="SignalP"/>
    </source>
</evidence>
<keyword evidence="4" id="KW-1185">Reference proteome</keyword>
<protein>
    <submittedName>
        <fullName evidence="3">Carboxypeptidase regulatory-like domain-containing protein</fullName>
    </submittedName>
</protein>
<dbReference type="RefSeq" id="WP_380035658.1">
    <property type="nucleotide sequence ID" value="NZ_JBHSEH010000004.1"/>
</dbReference>
<dbReference type="Proteomes" id="UP001595998">
    <property type="component" value="Unassembled WGS sequence"/>
</dbReference>
<proteinExistence type="predicted"/>
<accession>A0ABV8XMA9</accession>
<comment type="caution">
    <text evidence="3">The sequence shown here is derived from an EMBL/GenBank/DDBJ whole genome shotgun (WGS) entry which is preliminary data.</text>
</comment>
<dbReference type="InterPro" id="IPR008969">
    <property type="entry name" value="CarboxyPept-like_regulatory"/>
</dbReference>
<evidence type="ECO:0000256" key="1">
    <source>
        <dbReference type="SAM" id="MobiDB-lite"/>
    </source>
</evidence>